<reference evidence="2" key="1">
    <citation type="submission" date="2017-09" db="EMBL/GenBank/DDBJ databases">
        <title>Depth-based differentiation of microbial function through sediment-hosted aquifers and enrichment of novel symbionts in the deep terrestrial subsurface.</title>
        <authorList>
            <person name="Probst A.J."/>
            <person name="Ladd B."/>
            <person name="Jarett J.K."/>
            <person name="Geller-Mcgrath D.E."/>
            <person name="Sieber C.M.K."/>
            <person name="Emerson J.B."/>
            <person name="Anantharaman K."/>
            <person name="Thomas B.C."/>
            <person name="Malmstrom R."/>
            <person name="Stieglmeier M."/>
            <person name="Klingl A."/>
            <person name="Woyke T."/>
            <person name="Ryan C.M."/>
            <person name="Banfield J.F."/>
        </authorList>
    </citation>
    <scope>NUCLEOTIDE SEQUENCE [LARGE SCALE GENOMIC DNA]</scope>
</reference>
<dbReference type="SUPFAM" id="SSF56281">
    <property type="entry name" value="Metallo-hydrolase/oxidoreductase"/>
    <property type="match status" value="1"/>
</dbReference>
<protein>
    <submittedName>
        <fullName evidence="1">Lactamase</fullName>
    </submittedName>
</protein>
<dbReference type="Gene3D" id="3.60.15.10">
    <property type="entry name" value="Ribonuclease Z/Hydroxyacylglutathione hydrolase-like"/>
    <property type="match status" value="1"/>
</dbReference>
<gene>
    <name evidence="1" type="ORF">COS52_00180</name>
</gene>
<dbReference type="Proteomes" id="UP000230119">
    <property type="component" value="Unassembled WGS sequence"/>
</dbReference>
<name>A0A2M7BTW4_9BACT</name>
<comment type="caution">
    <text evidence="1">The sequence shown here is derived from an EMBL/GenBank/DDBJ whole genome shotgun (WGS) entry which is preliminary data.</text>
</comment>
<evidence type="ECO:0000313" key="2">
    <source>
        <dbReference type="Proteomes" id="UP000230119"/>
    </source>
</evidence>
<accession>A0A2M7BTW4</accession>
<dbReference type="PANTHER" id="PTHR42967">
    <property type="entry name" value="METAL DEPENDENT HYDROLASE"/>
    <property type="match status" value="1"/>
</dbReference>
<dbReference type="EMBL" id="PEVA01000009">
    <property type="protein sequence ID" value="PIV08924.1"/>
    <property type="molecule type" value="Genomic_DNA"/>
</dbReference>
<dbReference type="PANTHER" id="PTHR42967:SF1">
    <property type="entry name" value="MBL FOLD METALLO-HYDROLASE"/>
    <property type="match status" value="1"/>
</dbReference>
<organism evidence="1 2">
    <name type="scientific">Candidatus Roizmanbacteria bacterium CG03_land_8_20_14_0_80_39_12</name>
    <dbReference type="NCBI Taxonomy" id="1974847"/>
    <lineage>
        <taxon>Bacteria</taxon>
        <taxon>Candidatus Roizmaniibacteriota</taxon>
    </lineage>
</organism>
<dbReference type="AlphaFoldDB" id="A0A2M7BTW4"/>
<dbReference type="InterPro" id="IPR036866">
    <property type="entry name" value="RibonucZ/Hydroxyglut_hydro"/>
</dbReference>
<evidence type="ECO:0000313" key="1">
    <source>
        <dbReference type="EMBL" id="PIV08924.1"/>
    </source>
</evidence>
<dbReference type="Pfam" id="PF13483">
    <property type="entry name" value="Lactamase_B_3"/>
    <property type="match status" value="1"/>
</dbReference>
<proteinExistence type="predicted"/>
<sequence>MEIKYLSHSSFLIKTKDAKIVMDPFDPKFTGIKFSKQEADIVTISHAHKDHSHIDLIEGEPLVLTWPGQFEKKGVRIWGFSSFHDKVEGKERGENVMYKLESEGISILHCGDLGAVLTDAQLDEVGDVHILLVPVGGTYTITADEAIHLIKKVEPAIVIPMHYGRLGVAELSDLAPLDEFLKKMGIAQAEPLEKLVVKKEDFDIDVAMRVVVLK</sequence>